<reference evidence="4" key="1">
    <citation type="submission" date="2025-08" db="UniProtKB">
        <authorList>
            <consortium name="RefSeq"/>
        </authorList>
    </citation>
    <scope>IDENTIFICATION</scope>
</reference>
<evidence type="ECO:0000256" key="1">
    <source>
        <dbReference type="SAM" id="MobiDB-lite"/>
    </source>
</evidence>
<dbReference type="AlphaFoldDB" id="A0A3Q0IZP9"/>
<evidence type="ECO:0000313" key="3">
    <source>
        <dbReference type="Proteomes" id="UP000079169"/>
    </source>
</evidence>
<dbReference type="GeneID" id="103512466"/>
<evidence type="ECO:0000256" key="2">
    <source>
        <dbReference type="SAM" id="SignalP"/>
    </source>
</evidence>
<feature type="chain" id="PRO_5018135291" evidence="2">
    <location>
        <begin position="22"/>
        <end position="732"/>
    </location>
</feature>
<feature type="region of interest" description="Disordered" evidence="1">
    <location>
        <begin position="712"/>
        <end position="732"/>
    </location>
</feature>
<evidence type="ECO:0000313" key="4">
    <source>
        <dbReference type="RefSeq" id="XP_026681722.1"/>
    </source>
</evidence>
<dbReference type="RefSeq" id="XP_026681722.1">
    <property type="nucleotide sequence ID" value="XM_026825921.1"/>
</dbReference>
<sequence>MNFHIIHVLIMGIFQLHLSLAQISPENYSNKNGKQFNTNSILSPRMEYDDWTPLGRGDPLKNDPTYDYVPPMLDKVKYWMTDSDSSRKQINSATTNSDDILLLGVSALKKSTSKPNKKYTSEKPNLLDPAYTHNHKGKTPSYNVYDKDSNNIDTQYKTNKLASVKSGFTFSDNYVKDSSEMNSEKRTDPLETLLQFVSGKWNVPYSTTPTKPIASLQQTHHQQQHQQQLFQLQHQNHDQKHQEQLFKQQQELKQQYEQQLVKVPDIMLIPPVDTTSSNTWFLSEPTDNQLFIQAQNSSNFNFKPADNVTDLYDLVSQNHLVTPTSYDVQTSLKFQDVITQANYPLIYQSNISTYTSTPAIIPTTIKVQDITPTSYKPQDTPTLGNTITSVDYKSQSQVPIITPIGLKIQNIPAPTTLKQNDISVTYPKLQTSVTPFSKLPSVLPSVTPTNFKPNSLFVTPIIYKTNYVTETSKLTQPTWITPSVPSIFSVPHKFTTPSNQIIIKQSNSLPPNIKVQNHQTFSNWKLAQNQIYYNNPKFTTHSQQTFNHNEMFPPMKTNSFQTNTFVSTTTTTAAPSTIIFCNQTLTNISLDEKKVTENSTPNKTILAAKQSLPTMNLIIQGHSKVKKYGASKVDKVTGIPIQGDDKENKSRKSRELRRYFESNENKRSRRKRKLKDKFSKTNRQLEVVEELIPVYDEDLEEVLEDLVRQQGQGSGFGQIEDNTIQKSDPAFR</sequence>
<dbReference type="Proteomes" id="UP000079169">
    <property type="component" value="Unplaced"/>
</dbReference>
<keyword evidence="3" id="KW-1185">Reference proteome</keyword>
<feature type="signal peptide" evidence="2">
    <location>
        <begin position="1"/>
        <end position="21"/>
    </location>
</feature>
<keyword evidence="2" id="KW-0732">Signal</keyword>
<proteinExistence type="predicted"/>
<protein>
    <submittedName>
        <fullName evidence="4">Uncharacterized protein LOC103512466</fullName>
    </submittedName>
</protein>
<feature type="region of interest" description="Disordered" evidence="1">
    <location>
        <begin position="113"/>
        <end position="146"/>
    </location>
</feature>
<dbReference type="PaxDb" id="121845-A0A3Q0IZP9"/>
<accession>A0A3Q0IZP9</accession>
<organism evidence="3 4">
    <name type="scientific">Diaphorina citri</name>
    <name type="common">Asian citrus psyllid</name>
    <dbReference type="NCBI Taxonomy" id="121845"/>
    <lineage>
        <taxon>Eukaryota</taxon>
        <taxon>Metazoa</taxon>
        <taxon>Ecdysozoa</taxon>
        <taxon>Arthropoda</taxon>
        <taxon>Hexapoda</taxon>
        <taxon>Insecta</taxon>
        <taxon>Pterygota</taxon>
        <taxon>Neoptera</taxon>
        <taxon>Paraneoptera</taxon>
        <taxon>Hemiptera</taxon>
        <taxon>Sternorrhyncha</taxon>
        <taxon>Psylloidea</taxon>
        <taxon>Psyllidae</taxon>
        <taxon>Diaphorininae</taxon>
        <taxon>Diaphorina</taxon>
    </lineage>
</organism>
<gene>
    <name evidence="4" type="primary">LOC103512466</name>
</gene>
<dbReference type="KEGG" id="dci:103512466"/>
<name>A0A3Q0IZP9_DIACI</name>